<gene>
    <name evidence="3" type="ORF">ACFSKW_38935</name>
</gene>
<evidence type="ECO:0000256" key="1">
    <source>
        <dbReference type="SAM" id="Phobius"/>
    </source>
</evidence>
<evidence type="ECO:0000259" key="2">
    <source>
        <dbReference type="Pfam" id="PF01757"/>
    </source>
</evidence>
<dbReference type="PANTHER" id="PTHR36927:SF4">
    <property type="entry name" value="BLR5718 PROTEIN"/>
    <property type="match status" value="1"/>
</dbReference>
<comment type="caution">
    <text evidence="3">The sequence shown here is derived from an EMBL/GenBank/DDBJ whole genome shotgun (WGS) entry which is preliminary data.</text>
</comment>
<accession>A0ABW4T7W6</accession>
<feature type="transmembrane region" description="Helical" evidence="1">
    <location>
        <begin position="87"/>
        <end position="110"/>
    </location>
</feature>
<evidence type="ECO:0000313" key="4">
    <source>
        <dbReference type="Proteomes" id="UP001597368"/>
    </source>
</evidence>
<keyword evidence="1" id="KW-0812">Transmembrane</keyword>
<feature type="transmembrane region" description="Helical" evidence="1">
    <location>
        <begin position="296"/>
        <end position="314"/>
    </location>
</feature>
<dbReference type="Pfam" id="PF01757">
    <property type="entry name" value="Acyl_transf_3"/>
    <property type="match status" value="1"/>
</dbReference>
<keyword evidence="1" id="KW-0472">Membrane</keyword>
<feature type="transmembrane region" description="Helical" evidence="1">
    <location>
        <begin position="259"/>
        <end position="276"/>
    </location>
</feature>
<protein>
    <submittedName>
        <fullName evidence="3">Acyltransferase family protein</fullName>
    </submittedName>
</protein>
<feature type="transmembrane region" description="Helical" evidence="1">
    <location>
        <begin position="320"/>
        <end position="341"/>
    </location>
</feature>
<dbReference type="EMBL" id="JBHUFV010000061">
    <property type="protein sequence ID" value="MFD1937462.1"/>
    <property type="molecule type" value="Genomic_DNA"/>
</dbReference>
<feature type="transmembrane region" description="Helical" evidence="1">
    <location>
        <begin position="56"/>
        <end position="75"/>
    </location>
</feature>
<dbReference type="PANTHER" id="PTHR36927">
    <property type="entry name" value="BLR4337 PROTEIN"/>
    <property type="match status" value="1"/>
</dbReference>
<keyword evidence="3" id="KW-0808">Transferase</keyword>
<feature type="transmembrane region" description="Helical" evidence="1">
    <location>
        <begin position="130"/>
        <end position="146"/>
    </location>
</feature>
<feature type="transmembrane region" description="Helical" evidence="1">
    <location>
        <begin position="230"/>
        <end position="247"/>
    </location>
</feature>
<dbReference type="InterPro" id="IPR050623">
    <property type="entry name" value="Glucan_succinyl_AcylTrfase"/>
</dbReference>
<name>A0ABW4T7W6_9ACTN</name>
<feature type="transmembrane region" description="Helical" evidence="1">
    <location>
        <begin position="166"/>
        <end position="189"/>
    </location>
</feature>
<evidence type="ECO:0000313" key="3">
    <source>
        <dbReference type="EMBL" id="MFD1937462.1"/>
    </source>
</evidence>
<dbReference type="GO" id="GO:0016746">
    <property type="term" value="F:acyltransferase activity"/>
    <property type="evidence" value="ECO:0007669"/>
    <property type="project" value="UniProtKB-KW"/>
</dbReference>
<feature type="domain" description="Acyltransferase 3" evidence="2">
    <location>
        <begin position="5"/>
        <end position="338"/>
    </location>
</feature>
<organism evidence="3 4">
    <name type="scientific">Nonomuraea mangrovi</name>
    <dbReference type="NCBI Taxonomy" id="2316207"/>
    <lineage>
        <taxon>Bacteria</taxon>
        <taxon>Bacillati</taxon>
        <taxon>Actinomycetota</taxon>
        <taxon>Actinomycetes</taxon>
        <taxon>Streptosporangiales</taxon>
        <taxon>Streptosporangiaceae</taxon>
        <taxon>Nonomuraea</taxon>
    </lineage>
</organism>
<dbReference type="InterPro" id="IPR002656">
    <property type="entry name" value="Acyl_transf_3_dom"/>
</dbReference>
<keyword evidence="1" id="KW-1133">Transmembrane helix</keyword>
<sequence length="352" mass="38697">MRRLAYVDNLRVVLTVLVILHHMALTYGTIHAWYVFEPAKDPSGVALDVLVMFDQAFFMGFFFLISGFFTPGSYDRKGGGAFMRDRLVRLGVPLIVFLLLLRPLAMIGVYQDFDMPYWMFYIGSWDPGPMWFVEVLLVFAAVYAVIRRYGRIPRSGPEQAPGAAPIAAYTLALAAVTFAWRLVVPIGLYVPVLGLPTPSHLPQYASMFAIGVLAHRRGWFATLSRRAGRLGFAAAGLGTLVLLPVRFMSGGAVADLAQATWEAVFAVGVIIGLLVLFRERFNAQGARGRFLSEHAYTVYIIHPVVLVGLAYAFAWLHVAAIVTFAVVSALALPLCWGLASLTRSLPGAKRIL</sequence>
<dbReference type="Proteomes" id="UP001597368">
    <property type="component" value="Unassembled WGS sequence"/>
</dbReference>
<proteinExistence type="predicted"/>
<reference evidence="4" key="1">
    <citation type="journal article" date="2019" name="Int. J. Syst. Evol. Microbiol.">
        <title>The Global Catalogue of Microorganisms (GCM) 10K type strain sequencing project: providing services to taxonomists for standard genome sequencing and annotation.</title>
        <authorList>
            <consortium name="The Broad Institute Genomics Platform"/>
            <consortium name="The Broad Institute Genome Sequencing Center for Infectious Disease"/>
            <person name="Wu L."/>
            <person name="Ma J."/>
        </authorList>
    </citation>
    <scope>NUCLEOTIDE SEQUENCE [LARGE SCALE GENOMIC DNA]</scope>
    <source>
        <strain evidence="4">ICMP 6774ER</strain>
    </source>
</reference>
<feature type="transmembrane region" description="Helical" evidence="1">
    <location>
        <begin position="12"/>
        <end position="36"/>
    </location>
</feature>
<dbReference type="RefSeq" id="WP_379578671.1">
    <property type="nucleotide sequence ID" value="NZ_JBHUFV010000061.1"/>
</dbReference>
<keyword evidence="3" id="KW-0012">Acyltransferase</keyword>
<feature type="transmembrane region" description="Helical" evidence="1">
    <location>
        <begin position="201"/>
        <end position="218"/>
    </location>
</feature>
<keyword evidence="4" id="KW-1185">Reference proteome</keyword>